<comment type="similarity">
    <text evidence="1">Belongs to the FlgD family.</text>
</comment>
<dbReference type="AlphaFoldDB" id="A0A3A3YRE0"/>
<reference evidence="3 4" key="1">
    <citation type="submission" date="2018-09" db="EMBL/GenBank/DDBJ databases">
        <title>YIM 75000 draft genome.</title>
        <authorList>
            <person name="Tang S."/>
            <person name="Feng Y."/>
        </authorList>
    </citation>
    <scope>NUCLEOTIDE SEQUENCE [LARGE SCALE GENOMIC DNA]</scope>
    <source>
        <strain evidence="3 4">YIM 75000</strain>
    </source>
</reference>
<dbReference type="GO" id="GO:0016491">
    <property type="term" value="F:oxidoreductase activity"/>
    <property type="evidence" value="ECO:0007669"/>
    <property type="project" value="InterPro"/>
</dbReference>
<evidence type="ECO:0000256" key="1">
    <source>
        <dbReference type="ARBA" id="ARBA00010577"/>
    </source>
</evidence>
<proteinExistence type="inferred from homology"/>
<dbReference type="OrthoDB" id="9785233at2"/>
<keyword evidence="2" id="KW-1005">Bacterial flagellum biogenesis</keyword>
<dbReference type="Pfam" id="PF03963">
    <property type="entry name" value="FlgD"/>
    <property type="match status" value="1"/>
</dbReference>
<keyword evidence="4" id="KW-1185">Reference proteome</keyword>
<sequence>MPDTSSVTGVSQTVAEAMLKARTPSTTTTGSNELGKDAFLKLLVAQLKYQDPSKPTDSSTFMQQTASFTQVEKLEEMAKTTAELLATQSAMAGSAFLGRTVTYVGADGNEATGLVTGLKFAATGPTLRVGDTDVAVGAVKEVRTAG</sequence>
<dbReference type="GO" id="GO:0044781">
    <property type="term" value="P:bacterial-type flagellum organization"/>
    <property type="evidence" value="ECO:0007669"/>
    <property type="project" value="UniProtKB-KW"/>
</dbReference>
<keyword evidence="3" id="KW-0969">Cilium</keyword>
<dbReference type="EMBL" id="QZEZ01000012">
    <property type="protein sequence ID" value="RJK92812.1"/>
    <property type="molecule type" value="Genomic_DNA"/>
</dbReference>
<dbReference type="InterPro" id="IPR016161">
    <property type="entry name" value="Ald_DH/histidinol_DH"/>
</dbReference>
<evidence type="ECO:0000256" key="2">
    <source>
        <dbReference type="ARBA" id="ARBA00022795"/>
    </source>
</evidence>
<organism evidence="3 4">
    <name type="scientific">Vallicoccus soli</name>
    <dbReference type="NCBI Taxonomy" id="2339232"/>
    <lineage>
        <taxon>Bacteria</taxon>
        <taxon>Bacillati</taxon>
        <taxon>Actinomycetota</taxon>
        <taxon>Actinomycetes</taxon>
        <taxon>Motilibacterales</taxon>
        <taxon>Vallicoccaceae</taxon>
        <taxon>Vallicoccus</taxon>
    </lineage>
</organism>
<keyword evidence="3" id="KW-0282">Flagellum</keyword>
<gene>
    <name evidence="3" type="ORF">D5H78_18340</name>
</gene>
<evidence type="ECO:0000313" key="4">
    <source>
        <dbReference type="Proteomes" id="UP000265614"/>
    </source>
</evidence>
<evidence type="ECO:0000313" key="3">
    <source>
        <dbReference type="EMBL" id="RJK92812.1"/>
    </source>
</evidence>
<keyword evidence="3" id="KW-0966">Cell projection</keyword>
<protein>
    <submittedName>
        <fullName evidence="3">Flagellar hook capping protein</fullName>
    </submittedName>
</protein>
<dbReference type="SUPFAM" id="SSF53720">
    <property type="entry name" value="ALDH-like"/>
    <property type="match status" value="1"/>
</dbReference>
<name>A0A3A3YRE0_9ACTN</name>
<dbReference type="InterPro" id="IPR005648">
    <property type="entry name" value="FlgD"/>
</dbReference>
<accession>A0A3A3YRE0</accession>
<comment type="caution">
    <text evidence="3">The sequence shown here is derived from an EMBL/GenBank/DDBJ whole genome shotgun (WGS) entry which is preliminary data.</text>
</comment>
<dbReference type="Proteomes" id="UP000265614">
    <property type="component" value="Unassembled WGS sequence"/>
</dbReference>
<dbReference type="RefSeq" id="WP_119951947.1">
    <property type="nucleotide sequence ID" value="NZ_QZEZ01000012.1"/>
</dbReference>